<dbReference type="RefSeq" id="WP_213484695.1">
    <property type="nucleotide sequence ID" value="NZ_CAJRAY010000050.1"/>
</dbReference>
<proteinExistence type="predicted"/>
<accession>A0ABM8V502</accession>
<comment type="caution">
    <text evidence="1">The sequence shown here is derived from an EMBL/GenBank/DDBJ whole genome shotgun (WGS) entry which is preliminary data.</text>
</comment>
<keyword evidence="2" id="KW-1185">Reference proteome</keyword>
<reference evidence="1 2" key="1">
    <citation type="submission" date="2021-04" db="EMBL/GenBank/DDBJ databases">
        <authorList>
            <person name="Rakotoarivonina H."/>
        </authorList>
    </citation>
    <scope>NUCLEOTIDE SEQUENCE [LARGE SCALE GENOMIC DNA]</scope>
    <source>
        <strain evidence="1 2">XE</strain>
    </source>
</reference>
<name>A0ABM8V502_THEXY</name>
<dbReference type="EMBL" id="CAJRAY010000050">
    <property type="protein sequence ID" value="CAG5087823.1"/>
    <property type="molecule type" value="Genomic_DNA"/>
</dbReference>
<evidence type="ECO:0000313" key="1">
    <source>
        <dbReference type="EMBL" id="CAG5087823.1"/>
    </source>
</evidence>
<sequence length="87" mass="9772">MELIQDQPFTHETIGLDGFAFVRCAFEDCVIMIRSEGYELEQCTFRNVKILISPEVSVKELARRLASCRCENTVCLLNPEGAVTAMA</sequence>
<protein>
    <submittedName>
        <fullName evidence="1">Uncharacterized protein</fullName>
    </submittedName>
</protein>
<dbReference type="Proteomes" id="UP000681526">
    <property type="component" value="Unassembled WGS sequence"/>
</dbReference>
<gene>
    <name evidence="1" type="primary">txxe 2574</name>
    <name evidence="1" type="ORF">TXXE_11250</name>
</gene>
<organism evidence="1 2">
    <name type="scientific">Thermobacillus xylanilyticus</name>
    <dbReference type="NCBI Taxonomy" id="76633"/>
    <lineage>
        <taxon>Bacteria</taxon>
        <taxon>Bacillati</taxon>
        <taxon>Bacillota</taxon>
        <taxon>Bacilli</taxon>
        <taxon>Bacillales</taxon>
        <taxon>Paenibacillaceae</taxon>
        <taxon>Thermobacillus</taxon>
    </lineage>
</organism>
<evidence type="ECO:0000313" key="2">
    <source>
        <dbReference type="Proteomes" id="UP000681526"/>
    </source>
</evidence>